<accession>A0ACB9CVZ9</accession>
<reference evidence="1 2" key="2">
    <citation type="journal article" date="2022" name="Mol. Ecol. Resour.">
        <title>The genomes of chicory, endive, great burdock and yacon provide insights into Asteraceae paleo-polyploidization history and plant inulin production.</title>
        <authorList>
            <person name="Fan W."/>
            <person name="Wang S."/>
            <person name="Wang H."/>
            <person name="Wang A."/>
            <person name="Jiang F."/>
            <person name="Liu H."/>
            <person name="Zhao H."/>
            <person name="Xu D."/>
            <person name="Zhang Y."/>
        </authorList>
    </citation>
    <scope>NUCLEOTIDE SEQUENCE [LARGE SCALE GENOMIC DNA]</scope>
    <source>
        <strain evidence="2">cv. Punajuju</strain>
        <tissue evidence="1">Leaves</tissue>
    </source>
</reference>
<protein>
    <submittedName>
        <fullName evidence="1">Uncharacterized protein</fullName>
    </submittedName>
</protein>
<dbReference type="EMBL" id="CM042013">
    <property type="protein sequence ID" value="KAI3738395.1"/>
    <property type="molecule type" value="Genomic_DNA"/>
</dbReference>
<evidence type="ECO:0000313" key="1">
    <source>
        <dbReference type="EMBL" id="KAI3738395.1"/>
    </source>
</evidence>
<reference evidence="2" key="1">
    <citation type="journal article" date="2022" name="Mol. Ecol. Resour.">
        <title>The genomes of chicory, endive, great burdock and yacon provide insights into Asteraceae palaeo-polyploidization history and plant inulin production.</title>
        <authorList>
            <person name="Fan W."/>
            <person name="Wang S."/>
            <person name="Wang H."/>
            <person name="Wang A."/>
            <person name="Jiang F."/>
            <person name="Liu H."/>
            <person name="Zhao H."/>
            <person name="Xu D."/>
            <person name="Zhang Y."/>
        </authorList>
    </citation>
    <scope>NUCLEOTIDE SEQUENCE [LARGE SCALE GENOMIC DNA]</scope>
    <source>
        <strain evidence="2">cv. Punajuju</strain>
    </source>
</reference>
<evidence type="ECO:0000313" key="2">
    <source>
        <dbReference type="Proteomes" id="UP001055811"/>
    </source>
</evidence>
<organism evidence="1 2">
    <name type="scientific">Cichorium intybus</name>
    <name type="common">Chicory</name>
    <dbReference type="NCBI Taxonomy" id="13427"/>
    <lineage>
        <taxon>Eukaryota</taxon>
        <taxon>Viridiplantae</taxon>
        <taxon>Streptophyta</taxon>
        <taxon>Embryophyta</taxon>
        <taxon>Tracheophyta</taxon>
        <taxon>Spermatophyta</taxon>
        <taxon>Magnoliopsida</taxon>
        <taxon>eudicotyledons</taxon>
        <taxon>Gunneridae</taxon>
        <taxon>Pentapetalae</taxon>
        <taxon>asterids</taxon>
        <taxon>campanulids</taxon>
        <taxon>Asterales</taxon>
        <taxon>Asteraceae</taxon>
        <taxon>Cichorioideae</taxon>
        <taxon>Cichorieae</taxon>
        <taxon>Cichoriinae</taxon>
        <taxon>Cichorium</taxon>
    </lineage>
</organism>
<keyword evidence="2" id="KW-1185">Reference proteome</keyword>
<comment type="caution">
    <text evidence="1">The sequence shown here is derived from an EMBL/GenBank/DDBJ whole genome shotgun (WGS) entry which is preliminary data.</text>
</comment>
<dbReference type="Proteomes" id="UP001055811">
    <property type="component" value="Linkage Group LG05"/>
</dbReference>
<proteinExistence type="predicted"/>
<name>A0ACB9CVZ9_CICIN</name>
<sequence length="444" mass="50692">MERVKRRRLKFPCLFGGNDENPKHRTIQTWCPGNATTEQSLFKFEVGKSTSNQNKKRSSSILAKLMVKDVISSINKKQRIKLKRKEVSKSDINESEVITVLPSRITFGSNDRLTHSLSNISEPSLIREAKNKISEKWKLSHIHEDVGISVAKSCTLREILSFSEKETKPMELDTTTSCSTSINLQYFQDSNHGTDDVAGHKIEMSSETSNKLKPKQLSRRESEYSESLKEVDNGNQVSVLEVPPTQNVSCLFNDFERLNNQLRDLKKQLHLLKIESIYSSNRPTPTQKRIQHVQQSSVASTSTCESSLSSHILQVLDIYKTDPDTVHHPRDPSLFNRIEKYYFEGAILSKSEKHLLYDYTEQTFIKISKSMAAGPDNEPILSNLSIEDQVVKVIEEIKKEDAEIFVLNNYDKDPEWLQHNQINNLVKLLSELVLTDLVLEVISS</sequence>
<gene>
    <name evidence="1" type="ORF">L2E82_28425</name>
</gene>